<dbReference type="RefSeq" id="WP_144870712.1">
    <property type="nucleotide sequence ID" value="NZ_LR213910.1"/>
</dbReference>
<keyword evidence="6" id="KW-1185">Reference proteome</keyword>
<reference evidence="5 6" key="1">
    <citation type="submission" date="2019-01" db="EMBL/GenBank/DDBJ databases">
        <authorList>
            <person name="Brito A."/>
        </authorList>
    </citation>
    <scope>NUCLEOTIDE SEQUENCE [LARGE SCALE GENOMIC DNA]</scope>
    <source>
        <strain evidence="5">1</strain>
    </source>
</reference>
<dbReference type="InterPro" id="IPR001119">
    <property type="entry name" value="SLH_dom"/>
</dbReference>
<dbReference type="InterPro" id="IPR007049">
    <property type="entry name" value="Carb-sel_porin_OprB"/>
</dbReference>
<proteinExistence type="inferred from homology"/>
<dbReference type="Proteomes" id="UP000320055">
    <property type="component" value="Unassembled WGS sequence"/>
</dbReference>
<dbReference type="GO" id="GO:0008643">
    <property type="term" value="P:carbohydrate transport"/>
    <property type="evidence" value="ECO:0007669"/>
    <property type="project" value="InterPro"/>
</dbReference>
<dbReference type="GO" id="GO:0016020">
    <property type="term" value="C:membrane"/>
    <property type="evidence" value="ECO:0007669"/>
    <property type="project" value="InterPro"/>
</dbReference>
<feature type="signal peptide" evidence="2">
    <location>
        <begin position="1"/>
        <end position="21"/>
    </location>
</feature>
<dbReference type="PANTHER" id="PTHR43308">
    <property type="entry name" value="OUTER MEMBRANE PROTEIN ALPHA-RELATED"/>
    <property type="match status" value="1"/>
</dbReference>
<feature type="chain" id="PRO_5022265541" evidence="2">
    <location>
        <begin position="22"/>
        <end position="709"/>
    </location>
</feature>
<sequence>MKRYLLSGILLFLLGSNPANAESRNRNQVQKFSLLNNQLEVDFQNSLNVRLKSFTEETKFSLASQNTVTNLPKNIQPEISETVEVGSYQRSANLLKGIAATDTSLDQVINVNQLRDVAPNDWAYEALRGLVDRYGCIAGFPEQTFRGNQALSRYEFAAGLNSCLQQIERLIAASEAVAQEDLDTVRRLNQEFETELATIAGRVDSLEGRVSFLEDNQFSTTTIFNGEVIFALADAFGGNPPGGCEEVQLNLQNGESSNIVNCGIRSDGVARSTADEPETNTSFVQLTRLGLETSFTGKDRLRTYLISGNFDNGGFTNASALNTNMARLSYQADLDNEVFLDLVEYRFPVLDDNVVISLTPYGFSLSDVLTSNSPYFDTGRGAISSFGQRSPIYGIGGVLDAGVGVDWQIFESLRLQVAYGAANSDDPDIGVFGSNHSSLGVQLLAQPTESVVTGLTYVNSYNSDGVLGTFTGSVNAETNGLWSGGRLPSSEGGGAYPGAGIELGDLPAQTNAFGGTLQWRITDRLTFAASGAYMMTNFLEEIPGFDLDGNINNEMVAGEKPFGNTVTYMFSLGLSDPFNREGDLFAFLFGMPPKLVDAGPKTPGQSVPFFEQAVRNTDPVPITDNDPRVFPTEDNDVGDPNNGNLRPEGTLEQFGQEDEATSLHFEFFYRFKVNDNIFITPGFFFVTNPGHIEDNDTLYVGTIRTTFRF</sequence>
<feature type="region of interest" description="Disordered" evidence="3">
    <location>
        <begin position="617"/>
        <end position="647"/>
    </location>
</feature>
<evidence type="ECO:0000256" key="3">
    <source>
        <dbReference type="SAM" id="MobiDB-lite"/>
    </source>
</evidence>
<evidence type="ECO:0000313" key="6">
    <source>
        <dbReference type="Proteomes" id="UP000320055"/>
    </source>
</evidence>
<evidence type="ECO:0000259" key="4">
    <source>
        <dbReference type="PROSITE" id="PS51272"/>
    </source>
</evidence>
<dbReference type="Pfam" id="PF00395">
    <property type="entry name" value="SLH"/>
    <property type="match status" value="1"/>
</dbReference>
<dbReference type="PANTHER" id="PTHR43308:SF1">
    <property type="entry name" value="OUTER MEMBRANE PROTEIN ALPHA"/>
    <property type="match status" value="1"/>
</dbReference>
<dbReference type="InterPro" id="IPR038673">
    <property type="entry name" value="OprB_sf"/>
</dbReference>
<dbReference type="AlphaFoldDB" id="A0A563VMH0"/>
<accession>A0A563VMH0</accession>
<dbReference type="OrthoDB" id="474791at2"/>
<dbReference type="InterPro" id="IPR051465">
    <property type="entry name" value="Cell_Envelope_Struct_Comp"/>
</dbReference>
<dbReference type="EMBL" id="CAACVJ010000067">
    <property type="protein sequence ID" value="VEP12650.1"/>
    <property type="molecule type" value="Genomic_DNA"/>
</dbReference>
<evidence type="ECO:0000313" key="5">
    <source>
        <dbReference type="EMBL" id="VEP12650.1"/>
    </source>
</evidence>
<organism evidence="5 6">
    <name type="scientific">Hyella patelloides LEGE 07179</name>
    <dbReference type="NCBI Taxonomy" id="945734"/>
    <lineage>
        <taxon>Bacteria</taxon>
        <taxon>Bacillati</taxon>
        <taxon>Cyanobacteriota</taxon>
        <taxon>Cyanophyceae</taxon>
        <taxon>Pleurocapsales</taxon>
        <taxon>Hyellaceae</taxon>
        <taxon>Hyella</taxon>
    </lineage>
</organism>
<feature type="domain" description="SLH" evidence="4">
    <location>
        <begin position="110"/>
        <end position="174"/>
    </location>
</feature>
<name>A0A563VMH0_9CYAN</name>
<gene>
    <name evidence="5" type="ORF">H1P_1590004</name>
</gene>
<dbReference type="GO" id="GO:0015288">
    <property type="term" value="F:porin activity"/>
    <property type="evidence" value="ECO:0007669"/>
    <property type="project" value="InterPro"/>
</dbReference>
<evidence type="ECO:0000256" key="1">
    <source>
        <dbReference type="ARBA" id="ARBA00008769"/>
    </source>
</evidence>
<dbReference type="Pfam" id="PF04966">
    <property type="entry name" value="OprB"/>
    <property type="match status" value="2"/>
</dbReference>
<comment type="similarity">
    <text evidence="1 2">Belongs to the OprB family.</text>
</comment>
<evidence type="ECO:0000256" key="2">
    <source>
        <dbReference type="RuleBase" id="RU363072"/>
    </source>
</evidence>
<keyword evidence="2" id="KW-0732">Signal</keyword>
<dbReference type="InterPro" id="IPR047684">
    <property type="entry name" value="Por_som-like"/>
</dbReference>
<dbReference type="PROSITE" id="PS51272">
    <property type="entry name" value="SLH"/>
    <property type="match status" value="1"/>
</dbReference>
<protein>
    <submittedName>
        <fullName evidence="5">Cyanobacterial porin</fullName>
    </submittedName>
</protein>
<dbReference type="NCBIfam" id="NF033921">
    <property type="entry name" value="por_somb"/>
    <property type="match status" value="1"/>
</dbReference>
<dbReference type="Gene3D" id="2.40.160.180">
    <property type="entry name" value="Carbohydrate-selective porin OprB"/>
    <property type="match status" value="1"/>
</dbReference>